<keyword evidence="4" id="KW-1185">Reference proteome</keyword>
<evidence type="ECO:0000313" key="4">
    <source>
        <dbReference type="Proteomes" id="UP000091956"/>
    </source>
</evidence>
<comment type="similarity">
    <text evidence="1">Belongs to the short-chain dehydrogenases/reductases (SDR) family.</text>
</comment>
<dbReference type="EMBL" id="KV460283">
    <property type="protein sequence ID" value="OBT91649.2"/>
    <property type="molecule type" value="Genomic_DNA"/>
</dbReference>
<dbReference type="RefSeq" id="XP_018125382.2">
    <property type="nucleotide sequence ID" value="XM_018279727.2"/>
</dbReference>
<evidence type="ECO:0000256" key="1">
    <source>
        <dbReference type="ARBA" id="ARBA00006484"/>
    </source>
</evidence>
<name>A0A1B8G738_9PEZI</name>
<reference evidence="4" key="2">
    <citation type="journal article" date="2018" name="Nat. Commun.">
        <title>Extreme sensitivity to ultraviolet light in the fungal pathogen causing white-nose syndrome of bats.</title>
        <authorList>
            <person name="Palmer J.M."/>
            <person name="Drees K.P."/>
            <person name="Foster J.T."/>
            <person name="Lindner D.L."/>
        </authorList>
    </citation>
    <scope>NUCLEOTIDE SEQUENCE [LARGE SCALE GENOMIC DNA]</scope>
    <source>
        <strain evidence="4">UAMH 10579</strain>
    </source>
</reference>
<dbReference type="PANTHER" id="PTHR43180">
    <property type="entry name" value="3-OXOACYL-(ACYL-CARRIER-PROTEIN) REDUCTASE (AFU_ORTHOLOGUE AFUA_6G11210)"/>
    <property type="match status" value="1"/>
</dbReference>
<accession>A0A1B8G738</accession>
<protein>
    <submittedName>
        <fullName evidence="3">Uncharacterized protein</fullName>
    </submittedName>
</protein>
<dbReference type="Proteomes" id="UP000091956">
    <property type="component" value="Unassembled WGS sequence"/>
</dbReference>
<dbReference type="GO" id="GO:0016491">
    <property type="term" value="F:oxidoreductase activity"/>
    <property type="evidence" value="ECO:0007669"/>
    <property type="project" value="UniProtKB-KW"/>
</dbReference>
<dbReference type="Gene3D" id="3.40.50.720">
    <property type="entry name" value="NAD(P)-binding Rossmann-like Domain"/>
    <property type="match status" value="1"/>
</dbReference>
<dbReference type="PRINTS" id="PR00081">
    <property type="entry name" value="GDHRDH"/>
</dbReference>
<dbReference type="AlphaFoldDB" id="A0A1B8G738"/>
<reference evidence="3 4" key="1">
    <citation type="submission" date="2016-03" db="EMBL/GenBank/DDBJ databases">
        <title>Comparative genomics of Pseudogymnoascus destructans, the fungus causing white-nose syndrome of bats.</title>
        <authorList>
            <person name="Palmer J.M."/>
            <person name="Drees K.P."/>
            <person name="Foster J.T."/>
            <person name="Lindner D.L."/>
        </authorList>
    </citation>
    <scope>NUCLEOTIDE SEQUENCE [LARGE SCALE GENOMIC DNA]</scope>
    <source>
        <strain evidence="3 4">UAMH 10579</strain>
    </source>
</reference>
<dbReference type="PANTHER" id="PTHR43180:SF63">
    <property type="entry name" value="DEHYDROGENASE_REDUCTASE FAMILY PROTEIN, PUTATIVE (AFU_ORTHOLOGUE AFUA_6G03520)-RELATED"/>
    <property type="match status" value="1"/>
</dbReference>
<dbReference type="SUPFAM" id="SSF51735">
    <property type="entry name" value="NAD(P)-binding Rossmann-fold domains"/>
    <property type="match status" value="1"/>
</dbReference>
<evidence type="ECO:0000256" key="2">
    <source>
        <dbReference type="ARBA" id="ARBA00023002"/>
    </source>
</evidence>
<proteinExistence type="inferred from homology"/>
<dbReference type="Pfam" id="PF00106">
    <property type="entry name" value="adh_short"/>
    <property type="match status" value="1"/>
</dbReference>
<dbReference type="InterPro" id="IPR036291">
    <property type="entry name" value="NAD(P)-bd_dom_sf"/>
</dbReference>
<dbReference type="STRING" id="342668.A0A1B8G738"/>
<keyword evidence="2" id="KW-0560">Oxidoreductase</keyword>
<dbReference type="GeneID" id="28843710"/>
<sequence>MLYCPAQSKMASIQLDPTLLNNIKFKTVVVTGAAGGIGLEIVRLFESHGANVVMADLERARPAAEALIATLPDPSRVIFVPANTLVWAEMKEMFKTAIKTFGGVDTVIANAGVMESHAVLDVETVDANGDLLEATEASKVIDINLKGTLSTLRLGLHHIKDNDKHPDGSRGSIVLIISTSGYFGGTGVAAYISSKHGITGLLRASQLEATKHGIRVNAVAPFVTPTSMVGGFASQWAASGLPSNTTQQVAQVVATISEDPNRRGACYLTCGPIIREMELTRNALLSQWLGNDVAQLMAGAGSFFASMGGYPLPRLEALQS</sequence>
<evidence type="ECO:0000313" key="3">
    <source>
        <dbReference type="EMBL" id="OBT91649.2"/>
    </source>
</evidence>
<organism evidence="3 4">
    <name type="scientific">Pseudogymnoascus verrucosus</name>
    <dbReference type="NCBI Taxonomy" id="342668"/>
    <lineage>
        <taxon>Eukaryota</taxon>
        <taxon>Fungi</taxon>
        <taxon>Dikarya</taxon>
        <taxon>Ascomycota</taxon>
        <taxon>Pezizomycotina</taxon>
        <taxon>Leotiomycetes</taxon>
        <taxon>Thelebolales</taxon>
        <taxon>Thelebolaceae</taxon>
        <taxon>Pseudogymnoascus</taxon>
    </lineage>
</organism>
<gene>
    <name evidence="3" type="ORF">VE01_10324</name>
</gene>
<dbReference type="InterPro" id="IPR002347">
    <property type="entry name" value="SDR_fam"/>
</dbReference>